<evidence type="ECO:0000256" key="1">
    <source>
        <dbReference type="SAM" id="MobiDB-lite"/>
    </source>
</evidence>
<sequence length="228" mass="24451">MTTLTDPTNATRATPSIPIDKATLHIGSSTFITAPSQEVWAALTNTSTWPSWNTFVPRVSIRSQPTPDPSPSTSAPDPTPASTATPTTQSASTNANTALSPILQKGTKFTLHVRMDSTSTKPQPATDVHAYVSEFRAPNAETGEVGRIVWCADPEASGSFSPSLLKAERVHEITAVEGGTEVRNWEAQVGWLVYAVRWMYKAKLEANFEMWVADLKGFVEGGSNAGSS</sequence>
<dbReference type="EMBL" id="HG793137">
    <property type="protein sequence ID" value="CRL20546.1"/>
    <property type="molecule type" value="Genomic_DNA"/>
</dbReference>
<organism evidence="2 3">
    <name type="scientific">Penicillium camemberti (strain FM 013)</name>
    <dbReference type="NCBI Taxonomy" id="1429867"/>
    <lineage>
        <taxon>Eukaryota</taxon>
        <taxon>Fungi</taxon>
        <taxon>Dikarya</taxon>
        <taxon>Ascomycota</taxon>
        <taxon>Pezizomycotina</taxon>
        <taxon>Eurotiomycetes</taxon>
        <taxon>Eurotiomycetidae</taxon>
        <taxon>Eurotiales</taxon>
        <taxon>Aspergillaceae</taxon>
        <taxon>Penicillium</taxon>
    </lineage>
</organism>
<dbReference type="InterPro" id="IPR023393">
    <property type="entry name" value="START-like_dom_sf"/>
</dbReference>
<evidence type="ECO:0000313" key="2">
    <source>
        <dbReference type="EMBL" id="CRL20546.1"/>
    </source>
</evidence>
<keyword evidence="3" id="KW-1185">Reference proteome</keyword>
<dbReference type="CDD" id="cd07822">
    <property type="entry name" value="SRPBCC_4"/>
    <property type="match status" value="1"/>
</dbReference>
<reference evidence="2 3" key="1">
    <citation type="journal article" date="2014" name="Nat. Commun.">
        <title>Multiple recent horizontal transfers of a large genomic region in cheese making fungi.</title>
        <authorList>
            <person name="Cheeseman K."/>
            <person name="Ropars J."/>
            <person name="Renault P."/>
            <person name="Dupont J."/>
            <person name="Gouzy J."/>
            <person name="Branca A."/>
            <person name="Abraham A.L."/>
            <person name="Ceppi M."/>
            <person name="Conseiller E."/>
            <person name="Debuchy R."/>
            <person name="Malagnac F."/>
            <person name="Goarin A."/>
            <person name="Silar P."/>
            <person name="Lacoste S."/>
            <person name="Sallet E."/>
            <person name="Bensimon A."/>
            <person name="Giraud T."/>
            <person name="Brygoo Y."/>
        </authorList>
    </citation>
    <scope>NUCLEOTIDE SEQUENCE [LARGE SCALE GENOMIC DNA]</scope>
    <source>
        <strain evidence="3">FM 013</strain>
    </source>
</reference>
<name>A0A0G4P2J2_PENC3</name>
<protein>
    <submittedName>
        <fullName evidence="2">Str. FM013</fullName>
    </submittedName>
</protein>
<feature type="region of interest" description="Disordered" evidence="1">
    <location>
        <begin position="60"/>
        <end position="98"/>
    </location>
</feature>
<evidence type="ECO:0000313" key="3">
    <source>
        <dbReference type="Proteomes" id="UP000053732"/>
    </source>
</evidence>
<dbReference type="Proteomes" id="UP000053732">
    <property type="component" value="Unassembled WGS sequence"/>
</dbReference>
<gene>
    <name evidence="2" type="ORF">PCAMFM013_S004g000487</name>
</gene>
<dbReference type="Gene3D" id="3.30.530.20">
    <property type="match status" value="2"/>
</dbReference>
<dbReference type="AlphaFoldDB" id="A0A0G4P2J2"/>
<dbReference type="SUPFAM" id="SSF55961">
    <property type="entry name" value="Bet v1-like"/>
    <property type="match status" value="1"/>
</dbReference>
<proteinExistence type="predicted"/>
<accession>A0A0G4P2J2</accession>
<feature type="compositionally biased region" description="Low complexity" evidence="1">
    <location>
        <begin position="71"/>
        <end position="98"/>
    </location>
</feature>